<reference evidence="4 6" key="2">
    <citation type="submission" date="2018-03" db="EMBL/GenBank/DDBJ databases">
        <authorList>
            <person name="Fogelqvist J."/>
        </authorList>
    </citation>
    <scope>NUCLEOTIDE SEQUENCE [LARGE SCALE GENOMIC DNA]</scope>
</reference>
<evidence type="ECO:0008006" key="7">
    <source>
        <dbReference type="Google" id="ProtNLM"/>
    </source>
</evidence>
<dbReference type="OMA" id="THKQPDL"/>
<dbReference type="PROSITE" id="PS50176">
    <property type="entry name" value="ARM_REPEAT"/>
    <property type="match status" value="1"/>
</dbReference>
<evidence type="ECO:0000313" key="3">
    <source>
        <dbReference type="EMBL" id="CEO96286.1"/>
    </source>
</evidence>
<keyword evidence="1" id="KW-0677">Repeat</keyword>
<dbReference type="EMBL" id="OVEO01000011">
    <property type="protein sequence ID" value="SPQ99224.1"/>
    <property type="molecule type" value="Genomic_DNA"/>
</dbReference>
<dbReference type="InterPro" id="IPR016024">
    <property type="entry name" value="ARM-type_fold"/>
</dbReference>
<dbReference type="Gene3D" id="1.25.10.10">
    <property type="entry name" value="Leucine-rich Repeat Variant"/>
    <property type="match status" value="1"/>
</dbReference>
<sequence>MSGRRRITQATFDEVVAENVEDLGMGRDEAIADARAQFEAQGVDLSNIVDDCDGPGRRVLALVHRLNAALDESSESEMGAVLESLKAECTDPVAFDLAAGEGLVGAAAAIAQRFKNNADLVATSLSILKMLMSSANAKAMLPEQGAKALMECISGNVDDIDVQRLGLTLVGTTMAGHEPHKIAFHDAGLTPHLRIALERHQGDPAAFSAACRAIQRYVSDDDRRPGVHPHTFGRARELAEGDHAVLPILFVALREQLNRPEQVATICATMKTLAVTDAICGALSEQVLDLLVQAMNMYPQDERIARHAFAMIKLLSRNDSVKVEICNSACLASLLTLMGVHGSNDKVAVQGLGVLHSISLRQPDLCLKLADSGVIQLVTSAMRRHAGNVAVQRSAIGTLRNLVSNHRTKSLIPLILDDDAESLIRRAHASHEKCRDVAFAALRDLGLPYEAFWEGSDK</sequence>
<dbReference type="EMBL" id="CDSF01000057">
    <property type="protein sequence ID" value="CEO96286.1"/>
    <property type="molecule type" value="Genomic_DNA"/>
</dbReference>
<dbReference type="PANTHER" id="PTHR22895">
    <property type="entry name" value="ARMADILLO REPEAT-CONTAINING PROTEIN 6"/>
    <property type="match status" value="1"/>
</dbReference>
<keyword evidence="4" id="KW-0496">Mitochondrion</keyword>
<proteinExistence type="predicted"/>
<dbReference type="SUPFAM" id="SSF48371">
    <property type="entry name" value="ARM repeat"/>
    <property type="match status" value="1"/>
</dbReference>
<evidence type="ECO:0000313" key="5">
    <source>
        <dbReference type="Proteomes" id="UP000039324"/>
    </source>
</evidence>
<dbReference type="Proteomes" id="UP000039324">
    <property type="component" value="Unassembled WGS sequence"/>
</dbReference>
<feature type="repeat" description="ARM" evidence="2">
    <location>
        <begin position="373"/>
        <end position="412"/>
    </location>
</feature>
<geneLocation type="mitochondrion" evidence="4"/>
<dbReference type="Proteomes" id="UP000290189">
    <property type="component" value="Unassembled WGS sequence"/>
</dbReference>
<dbReference type="SMART" id="SM00185">
    <property type="entry name" value="ARM"/>
    <property type="match status" value="4"/>
</dbReference>
<dbReference type="OrthoDB" id="449062at2759"/>
<dbReference type="AlphaFoldDB" id="A0A0G4IM04"/>
<evidence type="ECO:0000313" key="4">
    <source>
        <dbReference type="EMBL" id="SPQ99224.1"/>
    </source>
</evidence>
<name>A0A0G4IM04_PLABS</name>
<dbReference type="STRING" id="37360.A0A0G4IM04"/>
<accession>A0A0G4IM04</accession>
<protein>
    <recommendedName>
        <fullName evidence="7">Armadillo repeat-containing domain-containing protein</fullName>
    </recommendedName>
</protein>
<evidence type="ECO:0000313" key="6">
    <source>
        <dbReference type="Proteomes" id="UP000290189"/>
    </source>
</evidence>
<evidence type="ECO:0000256" key="1">
    <source>
        <dbReference type="ARBA" id="ARBA00022737"/>
    </source>
</evidence>
<dbReference type="PANTHER" id="PTHR22895:SF0">
    <property type="entry name" value="ARMADILLO REPEAT-CONTAINING PROTEIN 6"/>
    <property type="match status" value="1"/>
</dbReference>
<evidence type="ECO:0000256" key="2">
    <source>
        <dbReference type="PROSITE-ProRule" id="PRU00259"/>
    </source>
</evidence>
<keyword evidence="5" id="KW-1185">Reference proteome</keyword>
<dbReference type="InterPro" id="IPR011989">
    <property type="entry name" value="ARM-like"/>
</dbReference>
<gene>
    <name evidence="3" type="ORF">PBRA_004957</name>
    <name evidence="4" type="ORF">PLBR_LOCUS6439</name>
</gene>
<organism evidence="3 5">
    <name type="scientific">Plasmodiophora brassicae</name>
    <name type="common">Clubroot disease agent</name>
    <dbReference type="NCBI Taxonomy" id="37360"/>
    <lineage>
        <taxon>Eukaryota</taxon>
        <taxon>Sar</taxon>
        <taxon>Rhizaria</taxon>
        <taxon>Endomyxa</taxon>
        <taxon>Phytomyxea</taxon>
        <taxon>Plasmodiophorida</taxon>
        <taxon>Plasmodiophoridae</taxon>
        <taxon>Plasmodiophora</taxon>
    </lineage>
</organism>
<dbReference type="InterPro" id="IPR000225">
    <property type="entry name" value="Armadillo"/>
</dbReference>
<reference evidence="3 5" key="1">
    <citation type="submission" date="2015-02" db="EMBL/GenBank/DDBJ databases">
        <authorList>
            <person name="Chooi Y.-H."/>
        </authorList>
    </citation>
    <scope>NUCLEOTIDE SEQUENCE [LARGE SCALE GENOMIC DNA]</scope>
    <source>
        <strain evidence="3">E3</strain>
    </source>
</reference>